<evidence type="ECO:0000313" key="2">
    <source>
        <dbReference type="Proteomes" id="UP000688137"/>
    </source>
</evidence>
<comment type="caution">
    <text evidence="1">The sequence shown here is derived from an EMBL/GenBank/DDBJ whole genome shotgun (WGS) entry which is preliminary data.</text>
</comment>
<sequence>MDFKSRFKGKMTIMNKEGVIGMVNKPSIPIAKNNSYLSQKNELSPTIQNLGHNTEGIRETKSHIFTNIQTSPNKRNLTNYSQKFSNAGQQIIKQNHVKTEHHYYLDDPKKQLNQLQFKIHQDFNQLNMDDYEIVAIPKTMLGQLRQQLSVDKYGLNKSFGIDKKIPVELSQLSPQITTKCTSYNQTPLLKKQNTFDQMLKPPFNKQRSEKMEKKNQIIQQAGIGTLRYNSYSKR</sequence>
<keyword evidence="2" id="KW-1185">Reference proteome</keyword>
<gene>
    <name evidence="1" type="ORF">PPRIM_AZ9-3.1.T1230149</name>
</gene>
<reference evidence="1" key="1">
    <citation type="submission" date="2021-01" db="EMBL/GenBank/DDBJ databases">
        <authorList>
            <consortium name="Genoscope - CEA"/>
            <person name="William W."/>
        </authorList>
    </citation>
    <scope>NUCLEOTIDE SEQUENCE</scope>
</reference>
<protein>
    <submittedName>
        <fullName evidence="1">Uncharacterized protein</fullName>
    </submittedName>
</protein>
<accession>A0A8S1PLV8</accession>
<dbReference type="EMBL" id="CAJJDM010000126">
    <property type="protein sequence ID" value="CAD8104370.1"/>
    <property type="molecule type" value="Genomic_DNA"/>
</dbReference>
<proteinExistence type="predicted"/>
<dbReference type="Proteomes" id="UP000688137">
    <property type="component" value="Unassembled WGS sequence"/>
</dbReference>
<name>A0A8S1PLV8_PARPR</name>
<dbReference type="OMA" id="KTEHHYY"/>
<dbReference type="AlphaFoldDB" id="A0A8S1PLV8"/>
<organism evidence="1 2">
    <name type="scientific">Paramecium primaurelia</name>
    <dbReference type="NCBI Taxonomy" id="5886"/>
    <lineage>
        <taxon>Eukaryota</taxon>
        <taxon>Sar</taxon>
        <taxon>Alveolata</taxon>
        <taxon>Ciliophora</taxon>
        <taxon>Intramacronucleata</taxon>
        <taxon>Oligohymenophorea</taxon>
        <taxon>Peniculida</taxon>
        <taxon>Parameciidae</taxon>
        <taxon>Paramecium</taxon>
    </lineage>
</organism>
<evidence type="ECO:0000313" key="1">
    <source>
        <dbReference type="EMBL" id="CAD8104370.1"/>
    </source>
</evidence>